<evidence type="ECO:0000256" key="2">
    <source>
        <dbReference type="ARBA" id="ARBA00022670"/>
    </source>
</evidence>
<dbReference type="Pfam" id="PF00082">
    <property type="entry name" value="Peptidase_S8"/>
    <property type="match status" value="1"/>
</dbReference>
<dbReference type="AlphaFoldDB" id="A0A495J6T3"/>
<feature type="active site" description="Charge relay system" evidence="5">
    <location>
        <position position="299"/>
    </location>
</feature>
<dbReference type="PANTHER" id="PTHR43399">
    <property type="entry name" value="SUBTILISIN-RELATED"/>
    <property type="match status" value="1"/>
</dbReference>
<dbReference type="GO" id="GO:0004252">
    <property type="term" value="F:serine-type endopeptidase activity"/>
    <property type="evidence" value="ECO:0007669"/>
    <property type="project" value="UniProtKB-UniRule"/>
</dbReference>
<dbReference type="InterPro" id="IPR015500">
    <property type="entry name" value="Peptidase_S8_subtilisin-rel"/>
</dbReference>
<organism evidence="8 9">
    <name type="scientific">Mucilaginibacter gracilis</name>
    <dbReference type="NCBI Taxonomy" id="423350"/>
    <lineage>
        <taxon>Bacteria</taxon>
        <taxon>Pseudomonadati</taxon>
        <taxon>Bacteroidota</taxon>
        <taxon>Sphingobacteriia</taxon>
        <taxon>Sphingobacteriales</taxon>
        <taxon>Sphingobacteriaceae</taxon>
        <taxon>Mucilaginibacter</taxon>
    </lineage>
</organism>
<evidence type="ECO:0000256" key="1">
    <source>
        <dbReference type="ARBA" id="ARBA00011073"/>
    </source>
</evidence>
<dbReference type="GO" id="GO:0006508">
    <property type="term" value="P:proteolysis"/>
    <property type="evidence" value="ECO:0007669"/>
    <property type="project" value="UniProtKB-KW"/>
</dbReference>
<evidence type="ECO:0000313" key="9">
    <source>
        <dbReference type="Proteomes" id="UP000268007"/>
    </source>
</evidence>
<dbReference type="Proteomes" id="UP000268007">
    <property type="component" value="Unassembled WGS sequence"/>
</dbReference>
<dbReference type="PANTHER" id="PTHR43399:SF4">
    <property type="entry name" value="CELL WALL-ASSOCIATED PROTEASE"/>
    <property type="match status" value="1"/>
</dbReference>
<accession>A0A495J6T3</accession>
<dbReference type="InterPro" id="IPR023828">
    <property type="entry name" value="Peptidase_S8_Ser-AS"/>
</dbReference>
<dbReference type="Gene3D" id="3.40.50.200">
    <property type="entry name" value="Peptidase S8/S53 domain"/>
    <property type="match status" value="2"/>
</dbReference>
<feature type="region of interest" description="Disordered" evidence="6">
    <location>
        <begin position="274"/>
        <end position="294"/>
    </location>
</feature>
<dbReference type="PRINTS" id="PR00723">
    <property type="entry name" value="SUBTILISIN"/>
</dbReference>
<keyword evidence="2 5" id="KW-0645">Protease</keyword>
<evidence type="ECO:0000256" key="6">
    <source>
        <dbReference type="SAM" id="MobiDB-lite"/>
    </source>
</evidence>
<reference evidence="8 9" key="1">
    <citation type="submission" date="2018-10" db="EMBL/GenBank/DDBJ databases">
        <title>Genomic Encyclopedia of Archaeal and Bacterial Type Strains, Phase II (KMG-II): from individual species to whole genera.</title>
        <authorList>
            <person name="Goeker M."/>
        </authorList>
    </citation>
    <scope>NUCLEOTIDE SEQUENCE [LARGE SCALE GENOMIC DNA]</scope>
    <source>
        <strain evidence="8 9">DSM 18602</strain>
    </source>
</reference>
<dbReference type="EMBL" id="RBKU01000001">
    <property type="protein sequence ID" value="RKR84312.1"/>
    <property type="molecule type" value="Genomic_DNA"/>
</dbReference>
<feature type="active site" description="Charge relay system" evidence="5">
    <location>
        <position position="82"/>
    </location>
</feature>
<dbReference type="PROSITE" id="PS00137">
    <property type="entry name" value="SUBTILASE_HIS"/>
    <property type="match status" value="1"/>
</dbReference>
<dbReference type="PROSITE" id="PS51892">
    <property type="entry name" value="SUBTILASE"/>
    <property type="match status" value="1"/>
</dbReference>
<evidence type="ECO:0000256" key="5">
    <source>
        <dbReference type="PROSITE-ProRule" id="PRU01240"/>
    </source>
</evidence>
<dbReference type="InterPro" id="IPR000209">
    <property type="entry name" value="Peptidase_S8/S53_dom"/>
</dbReference>
<dbReference type="InterPro" id="IPR051048">
    <property type="entry name" value="Peptidase_S8/S53_subtilisin"/>
</dbReference>
<evidence type="ECO:0000259" key="7">
    <source>
        <dbReference type="Pfam" id="PF00082"/>
    </source>
</evidence>
<keyword evidence="3 5" id="KW-0378">Hydrolase</keyword>
<keyword evidence="4 5" id="KW-0720">Serine protease</keyword>
<comment type="similarity">
    <text evidence="1 5">Belongs to the peptidase S8 family.</text>
</comment>
<name>A0A495J6T3_9SPHI</name>
<evidence type="ECO:0000313" key="8">
    <source>
        <dbReference type="EMBL" id="RKR84312.1"/>
    </source>
</evidence>
<dbReference type="PROSITE" id="PS00138">
    <property type="entry name" value="SUBTILASE_SER"/>
    <property type="match status" value="1"/>
</dbReference>
<sequence>MHLIFHWFIFLTMTPFSFIKKYVFVAALCIAPFYVQAQSTPKPNWQNLDLATDTTFGISTEKAYTELLKGKKALPVIVAVIDGGVDIDHEDLKTVIWTNKKEKPGNKLDDDKNGYIDDIHGWNFIGSAKGNIEFENMEATRIIRKFKPKFKDVTSEANVSAADLADYKTYVAAVAERDKLLAPAEANLKGITAFKETLDEMLKSKPADKSAGDFFKDFEPTSAIQTRIKTVMSRFVKTDADLEDFKKNQIEAGLKHYGETVNYHLNLDFDPRSIVGDDQNNDNQRNYGSNDVYGPDASHGSHVSGIIGAVRDNNIGIKGVADHVWIMSVRTVPNGDERDKDVANAIRYAAANGAKVINMSFGKPFATDKKVVDDAVKYAISKDVLLIHAAGNDNENLELESNHNYPNRIYADKSGVASNWIEVGASGFKDDETLKATFSNYGKTMVDVFAPGVRINSTTPKSTYAVYDGTSMASPVVAGLAALIRSYYPKLKAGQVKEIILKSVVKVNHDVVVIDGENQNKVPFTDLCVTGGIVNAYNALKLAATY</sequence>
<dbReference type="CDD" id="cd07483">
    <property type="entry name" value="Peptidases_S8_Subtilisin_Novo-like"/>
    <property type="match status" value="1"/>
</dbReference>
<gene>
    <name evidence="8" type="ORF">BDD43_4546</name>
</gene>
<comment type="caution">
    <text evidence="8">The sequence shown here is derived from an EMBL/GenBank/DDBJ whole genome shotgun (WGS) entry which is preliminary data.</text>
</comment>
<dbReference type="InterPro" id="IPR022398">
    <property type="entry name" value="Peptidase_S8_His-AS"/>
</dbReference>
<proteinExistence type="inferred from homology"/>
<feature type="domain" description="Peptidase S8/S53" evidence="7">
    <location>
        <begin position="76"/>
        <end position="505"/>
    </location>
</feature>
<keyword evidence="9" id="KW-1185">Reference proteome</keyword>
<evidence type="ECO:0000256" key="4">
    <source>
        <dbReference type="ARBA" id="ARBA00022825"/>
    </source>
</evidence>
<dbReference type="InterPro" id="IPR036852">
    <property type="entry name" value="Peptidase_S8/S53_dom_sf"/>
</dbReference>
<evidence type="ECO:0000256" key="3">
    <source>
        <dbReference type="ARBA" id="ARBA00022801"/>
    </source>
</evidence>
<dbReference type="InterPro" id="IPR034080">
    <property type="entry name" value="Protease_P7-like_dom"/>
</dbReference>
<protein>
    <submittedName>
        <fullName evidence="8">Subtilase family protein</fullName>
    </submittedName>
</protein>
<feature type="active site" description="Charge relay system" evidence="5">
    <location>
        <position position="471"/>
    </location>
</feature>
<dbReference type="SUPFAM" id="SSF52743">
    <property type="entry name" value="Subtilisin-like"/>
    <property type="match status" value="1"/>
</dbReference>